<feature type="signal peptide" evidence="2">
    <location>
        <begin position="1"/>
        <end position="22"/>
    </location>
</feature>
<gene>
    <name evidence="3" type="ORF">H3Z74_10345</name>
</gene>
<feature type="region of interest" description="Disordered" evidence="1">
    <location>
        <begin position="20"/>
        <end position="87"/>
    </location>
</feature>
<proteinExistence type="predicted"/>
<dbReference type="EMBL" id="CP061038">
    <property type="protein sequence ID" value="QNQ11491.1"/>
    <property type="molecule type" value="Genomic_DNA"/>
</dbReference>
<keyword evidence="4" id="KW-1185">Reference proteome</keyword>
<feature type="compositionally biased region" description="Basic and acidic residues" evidence="1">
    <location>
        <begin position="31"/>
        <end position="68"/>
    </location>
</feature>
<evidence type="ECO:0000256" key="2">
    <source>
        <dbReference type="SAM" id="SignalP"/>
    </source>
</evidence>
<dbReference type="AlphaFoldDB" id="A0A7H0LP88"/>
<accession>A0A7H0LP88</accession>
<reference evidence="3 4" key="1">
    <citation type="submission" date="2020-09" db="EMBL/GenBank/DDBJ databases">
        <title>Sphingomonas sp., a new species isolated from pork steak.</title>
        <authorList>
            <person name="Heidler von Heilborn D."/>
        </authorList>
    </citation>
    <scope>NUCLEOTIDE SEQUENCE [LARGE SCALE GENOMIC DNA]</scope>
    <source>
        <strain evidence="4">S8-3T</strain>
    </source>
</reference>
<evidence type="ECO:0000313" key="4">
    <source>
        <dbReference type="Proteomes" id="UP000516148"/>
    </source>
</evidence>
<protein>
    <submittedName>
        <fullName evidence="3">Uncharacterized protein</fullName>
    </submittedName>
</protein>
<dbReference type="Proteomes" id="UP000516148">
    <property type="component" value="Chromosome"/>
</dbReference>
<organism evidence="3 4">
    <name type="scientific">Sphingomonas alpina</name>
    <dbReference type="NCBI Taxonomy" id="653931"/>
    <lineage>
        <taxon>Bacteria</taxon>
        <taxon>Pseudomonadati</taxon>
        <taxon>Pseudomonadota</taxon>
        <taxon>Alphaproteobacteria</taxon>
        <taxon>Sphingomonadales</taxon>
        <taxon>Sphingomonadaceae</taxon>
        <taxon>Sphingomonas</taxon>
    </lineage>
</organism>
<evidence type="ECO:0000256" key="1">
    <source>
        <dbReference type="SAM" id="MobiDB-lite"/>
    </source>
</evidence>
<feature type="chain" id="PRO_5028798541" evidence="2">
    <location>
        <begin position="23"/>
        <end position="105"/>
    </location>
</feature>
<dbReference type="KEGG" id="spap:H3Z74_10345"/>
<feature type="compositionally biased region" description="Low complexity" evidence="1">
    <location>
        <begin position="76"/>
        <end position="85"/>
    </location>
</feature>
<evidence type="ECO:0000313" key="3">
    <source>
        <dbReference type="EMBL" id="QNQ11491.1"/>
    </source>
</evidence>
<sequence>MKLLYAAGLTLAMLGMSAGASAQYNGGNRGDQSRQSEQYRDHDRREARGDDRRYDRRDRRYDRRDDRRHDRRYNRHNGGNRYGWNNRRDHCRTEWRHHRRVRICR</sequence>
<keyword evidence="2" id="KW-0732">Signal</keyword>
<name>A0A7H0LP88_9SPHN</name>
<dbReference type="RefSeq" id="WP_187763772.1">
    <property type="nucleotide sequence ID" value="NZ_CP061038.1"/>
</dbReference>